<dbReference type="EMBL" id="BDGJ01000117">
    <property type="protein sequence ID" value="GAW93187.1"/>
    <property type="molecule type" value="Genomic_DNA"/>
</dbReference>
<reference evidence="2" key="1">
    <citation type="journal article" date="2017" name="Appl. Environ. Microbiol.">
        <title>Genomic Analysis of Calderihabitans maritimus KKC1, a Thermophilic, Hydrogenogenic, Carboxydotrophic Bacterium Isolated from Marine Sediment.</title>
        <authorList>
            <person name="Omae K."/>
            <person name="Yoneda Y."/>
            <person name="Fukuyama Y."/>
            <person name="Yoshida T."/>
            <person name="Sako Y."/>
        </authorList>
    </citation>
    <scope>NUCLEOTIDE SEQUENCE [LARGE SCALE GENOMIC DNA]</scope>
    <source>
        <strain evidence="2">KKC1</strain>
    </source>
</reference>
<evidence type="ECO:0008006" key="3">
    <source>
        <dbReference type="Google" id="ProtNLM"/>
    </source>
</evidence>
<accession>A0A1Z5HV07</accession>
<organism evidence="1 2">
    <name type="scientific">Calderihabitans maritimus</name>
    <dbReference type="NCBI Taxonomy" id="1246530"/>
    <lineage>
        <taxon>Bacteria</taxon>
        <taxon>Bacillati</taxon>
        <taxon>Bacillota</taxon>
        <taxon>Clostridia</taxon>
        <taxon>Neomoorellales</taxon>
        <taxon>Calderihabitantaceae</taxon>
        <taxon>Calderihabitans</taxon>
    </lineage>
</organism>
<dbReference type="PANTHER" id="PTHR43300:SF6">
    <property type="entry name" value="ACETYLTRANSFERASE YVOF-RELATED"/>
    <property type="match status" value="1"/>
</dbReference>
<evidence type="ECO:0000313" key="1">
    <source>
        <dbReference type="EMBL" id="GAW93187.1"/>
    </source>
</evidence>
<dbReference type="PANTHER" id="PTHR43300">
    <property type="entry name" value="ACETYLTRANSFERASE"/>
    <property type="match status" value="1"/>
</dbReference>
<dbReference type="SUPFAM" id="SSF51161">
    <property type="entry name" value="Trimeric LpxA-like enzymes"/>
    <property type="match status" value="1"/>
</dbReference>
<dbReference type="Gene3D" id="2.160.10.10">
    <property type="entry name" value="Hexapeptide repeat proteins"/>
    <property type="match status" value="1"/>
</dbReference>
<dbReference type="Pfam" id="PF00132">
    <property type="entry name" value="Hexapep"/>
    <property type="match status" value="1"/>
</dbReference>
<dbReference type="RefSeq" id="WP_088554380.1">
    <property type="nucleotide sequence ID" value="NZ_BDGJ01000117.1"/>
</dbReference>
<gene>
    <name evidence="1" type="ORF">KKC1_23270</name>
</gene>
<keyword evidence="2" id="KW-1185">Reference proteome</keyword>
<dbReference type="Proteomes" id="UP000197032">
    <property type="component" value="Unassembled WGS sequence"/>
</dbReference>
<dbReference type="InterPro" id="IPR011004">
    <property type="entry name" value="Trimer_LpxA-like_sf"/>
</dbReference>
<proteinExistence type="predicted"/>
<dbReference type="OrthoDB" id="9801697at2"/>
<sequence length="175" mass="19360">MRNYKRYSLPGDKNALQYWTKIVSPWKVMRNFAVIQFCRYSPSLKLKNILYRNLLGLKIGKNVSVGLMAMFDIFFPELIVLGDNVTIGYNCTILCHEFLRHEYRLGKVIIGANATIGANTTILPGVTVGEGAIVSACSLVNKDVPAYTMVGGVPARSIGTVSRSKGETKHEEEVS</sequence>
<protein>
    <recommendedName>
        <fullName evidence="3">Acetyltransferase</fullName>
    </recommendedName>
</protein>
<dbReference type="AlphaFoldDB" id="A0A1Z5HV07"/>
<dbReference type="InterPro" id="IPR001451">
    <property type="entry name" value="Hexapep"/>
</dbReference>
<comment type="caution">
    <text evidence="1">The sequence shown here is derived from an EMBL/GenBank/DDBJ whole genome shotgun (WGS) entry which is preliminary data.</text>
</comment>
<evidence type="ECO:0000313" key="2">
    <source>
        <dbReference type="Proteomes" id="UP000197032"/>
    </source>
</evidence>
<dbReference type="InterPro" id="IPR050179">
    <property type="entry name" value="Trans_hexapeptide_repeat"/>
</dbReference>
<dbReference type="CDD" id="cd04647">
    <property type="entry name" value="LbH_MAT_like"/>
    <property type="match status" value="1"/>
</dbReference>
<name>A0A1Z5HV07_9FIRM</name>